<dbReference type="PIRSF" id="PIRSF017082">
    <property type="entry name" value="YflP"/>
    <property type="match status" value="1"/>
</dbReference>
<protein>
    <submittedName>
        <fullName evidence="3">Tripartite tricarboxylate transporter substrate binding protein</fullName>
    </submittedName>
</protein>
<accession>A0A3P3EFC5</accession>
<comment type="caution">
    <text evidence="3">The sequence shown here is derived from an EMBL/GenBank/DDBJ whole genome shotgun (WGS) entry which is preliminary data.</text>
</comment>
<sequence length="310" mass="31479">MGLFGLALLSTATPLFAQGTQPITWLVGQPAGGTVDVVTRLVARQVEQALGQTVVVDNRPGAAGAIALQAAAKAPKSGFTLVTVPGPILSNVPVPQIGKELAGVAMLGKGPMVLVGTMAAPLPGSLESLLVAAKQDPKAFSFASSGNGTSQHLAGELMNQMAKTQIVHVPYKGGSQAVTDVVGGQVPLGMLGITPVLPHVKSGKLRAYGVTTAARSPMLPDVPTLSEAGLKGFDADQWFVVATPTGVPPDRIAALNAAITKALQSPEVEAAFASAGVMATAASAQQTTDFVAKDVARWQALAKKANLVLD</sequence>
<dbReference type="Gene3D" id="3.40.190.150">
    <property type="entry name" value="Bordetella uptake gene, domain 1"/>
    <property type="match status" value="1"/>
</dbReference>
<evidence type="ECO:0000313" key="4">
    <source>
        <dbReference type="EMBL" id="RSZ31135.1"/>
    </source>
</evidence>
<evidence type="ECO:0000256" key="2">
    <source>
        <dbReference type="SAM" id="SignalP"/>
    </source>
</evidence>
<evidence type="ECO:0000256" key="1">
    <source>
        <dbReference type="ARBA" id="ARBA00006987"/>
    </source>
</evidence>
<dbReference type="PANTHER" id="PTHR42928">
    <property type="entry name" value="TRICARBOXYLATE-BINDING PROTEIN"/>
    <property type="match status" value="1"/>
</dbReference>
<dbReference type="InterPro" id="IPR005064">
    <property type="entry name" value="BUG"/>
</dbReference>
<evidence type="ECO:0000313" key="6">
    <source>
        <dbReference type="Proteomes" id="UP000271590"/>
    </source>
</evidence>
<dbReference type="AlphaFoldDB" id="A0A3P3EFC5"/>
<keyword evidence="2" id="KW-0732">Signal</keyword>
<dbReference type="InterPro" id="IPR042100">
    <property type="entry name" value="Bug_dom1"/>
</dbReference>
<dbReference type="Proteomes" id="UP000271590">
    <property type="component" value="Unassembled WGS sequence"/>
</dbReference>
<organism evidence="3 6">
    <name type="scientific">Variovorax beijingensis</name>
    <dbReference type="NCBI Taxonomy" id="2496117"/>
    <lineage>
        <taxon>Bacteria</taxon>
        <taxon>Pseudomonadati</taxon>
        <taxon>Pseudomonadota</taxon>
        <taxon>Betaproteobacteria</taxon>
        <taxon>Burkholderiales</taxon>
        <taxon>Comamonadaceae</taxon>
        <taxon>Variovorax</taxon>
    </lineage>
</organism>
<dbReference type="Gene3D" id="3.40.190.10">
    <property type="entry name" value="Periplasmic binding protein-like II"/>
    <property type="match status" value="1"/>
</dbReference>
<evidence type="ECO:0000313" key="5">
    <source>
        <dbReference type="Proteomes" id="UP000271137"/>
    </source>
</evidence>
<gene>
    <name evidence="3" type="ORF">EH244_23315</name>
    <name evidence="4" type="ORF">EJO66_24725</name>
</gene>
<comment type="similarity">
    <text evidence="1">Belongs to the UPF0065 (bug) family.</text>
</comment>
<dbReference type="EMBL" id="RXFQ01000017">
    <property type="protein sequence ID" value="RSZ31135.1"/>
    <property type="molecule type" value="Genomic_DNA"/>
</dbReference>
<dbReference type="Pfam" id="PF03401">
    <property type="entry name" value="TctC"/>
    <property type="match status" value="1"/>
</dbReference>
<dbReference type="PANTHER" id="PTHR42928:SF5">
    <property type="entry name" value="BLR1237 PROTEIN"/>
    <property type="match status" value="1"/>
</dbReference>
<keyword evidence="5" id="KW-1185">Reference proteome</keyword>
<evidence type="ECO:0000313" key="3">
    <source>
        <dbReference type="EMBL" id="RRH85119.1"/>
    </source>
</evidence>
<reference evidence="3 6" key="1">
    <citation type="submission" date="2018-11" db="EMBL/GenBank/DDBJ databases">
        <title>The genome of Variovorax sp T529.</title>
        <authorList>
            <person name="Gao J."/>
        </authorList>
    </citation>
    <scope>NUCLEOTIDE SEQUENCE [LARGE SCALE GENOMIC DNA]</scope>
    <source>
        <strain evidence="3 6">T529</strain>
    </source>
</reference>
<feature type="chain" id="PRO_5018096370" evidence="2">
    <location>
        <begin position="18"/>
        <end position="310"/>
    </location>
</feature>
<name>A0A3P3EFC5_9BURK</name>
<dbReference type="SUPFAM" id="SSF53850">
    <property type="entry name" value="Periplasmic binding protein-like II"/>
    <property type="match status" value="1"/>
</dbReference>
<dbReference type="EMBL" id="RQXU01000017">
    <property type="protein sequence ID" value="RRH85119.1"/>
    <property type="molecule type" value="Genomic_DNA"/>
</dbReference>
<reference evidence="4 5" key="2">
    <citation type="submission" date="2018-12" db="EMBL/GenBank/DDBJ databases">
        <title>The genome sequences of strain 502.</title>
        <authorList>
            <person name="Gao J."/>
            <person name="Sun J."/>
        </authorList>
    </citation>
    <scope>NUCLEOTIDE SEQUENCE [LARGE SCALE GENOMIC DNA]</scope>
    <source>
        <strain evidence="4 5">502</strain>
    </source>
</reference>
<proteinExistence type="inferred from homology"/>
<dbReference type="Proteomes" id="UP000271137">
    <property type="component" value="Unassembled WGS sequence"/>
</dbReference>
<feature type="signal peptide" evidence="2">
    <location>
        <begin position="1"/>
        <end position="17"/>
    </location>
</feature>